<organism evidence="3 4">
    <name type="scientific">Chthonomonas calidirosea (strain DSM 23976 / ICMP 18418 / T49)</name>
    <dbReference type="NCBI Taxonomy" id="1303518"/>
    <lineage>
        <taxon>Bacteria</taxon>
        <taxon>Bacillati</taxon>
        <taxon>Armatimonadota</taxon>
        <taxon>Chthonomonadia</taxon>
        <taxon>Chthonomonadales</taxon>
        <taxon>Chthonomonadaceae</taxon>
        <taxon>Chthonomonas</taxon>
    </lineage>
</organism>
<protein>
    <submittedName>
        <fullName evidence="3">FOG: GAF domain</fullName>
    </submittedName>
</protein>
<dbReference type="AlphaFoldDB" id="S0EXK6"/>
<dbReference type="GO" id="GO:0016791">
    <property type="term" value="F:phosphatase activity"/>
    <property type="evidence" value="ECO:0007669"/>
    <property type="project" value="TreeGrafter"/>
</dbReference>
<dbReference type="InterPro" id="IPR029016">
    <property type="entry name" value="GAF-like_dom_sf"/>
</dbReference>
<reference evidence="4" key="1">
    <citation type="submission" date="2013-03" db="EMBL/GenBank/DDBJ databases">
        <title>Genome sequence of Chthonomonas calidirosea, the first sequenced genome from the Armatimonadetes phylum (formally candidate division OP10).</title>
        <authorList>
            <person name="Lee K.C.Y."/>
            <person name="Morgan X.C."/>
            <person name="Dunfield P.F."/>
            <person name="Tamas I."/>
            <person name="Houghton K.M."/>
            <person name="Vyssotski M."/>
            <person name="Ryan J.L.J."/>
            <person name="Lagutin K."/>
            <person name="McDonald I.R."/>
            <person name="Stott M.B."/>
        </authorList>
    </citation>
    <scope>NUCLEOTIDE SEQUENCE [LARGE SCALE GENOMIC DNA]</scope>
    <source>
        <strain evidence="4">DSM 23976 / ICMP 18418 / T49</strain>
    </source>
</reference>
<evidence type="ECO:0000313" key="3">
    <source>
        <dbReference type="EMBL" id="CCW35032.1"/>
    </source>
</evidence>
<dbReference type="Pfam" id="PF13185">
    <property type="entry name" value="GAF_2"/>
    <property type="match status" value="3"/>
</dbReference>
<dbReference type="SMART" id="SM00065">
    <property type="entry name" value="GAF"/>
    <property type="match status" value="4"/>
</dbReference>
<dbReference type="PATRIC" id="fig|1303518.3.peg.1236"/>
<feature type="domain" description="GAF" evidence="2">
    <location>
        <begin position="374"/>
        <end position="520"/>
    </location>
</feature>
<dbReference type="KEGG" id="ccz:CCALI_01214"/>
<dbReference type="Proteomes" id="UP000014227">
    <property type="component" value="Chromosome I"/>
</dbReference>
<feature type="domain" description="GAF" evidence="2">
    <location>
        <begin position="23"/>
        <end position="188"/>
    </location>
</feature>
<keyword evidence="1" id="KW-0378">Hydrolase</keyword>
<dbReference type="EMBL" id="HF951689">
    <property type="protein sequence ID" value="CCW35032.1"/>
    <property type="molecule type" value="Genomic_DNA"/>
</dbReference>
<name>S0EXK6_CHTCT</name>
<evidence type="ECO:0000256" key="1">
    <source>
        <dbReference type="ARBA" id="ARBA00022801"/>
    </source>
</evidence>
<dbReference type="PANTHER" id="PTHR43156">
    <property type="entry name" value="STAGE II SPORULATION PROTEIN E-RELATED"/>
    <property type="match status" value="1"/>
</dbReference>
<dbReference type="Pfam" id="PF01590">
    <property type="entry name" value="GAF"/>
    <property type="match status" value="1"/>
</dbReference>
<dbReference type="eggNOG" id="COG2203">
    <property type="taxonomic scope" value="Bacteria"/>
</dbReference>
<dbReference type="InParanoid" id="S0EXK6"/>
<gene>
    <name evidence="3" type="ORF">CCALI_01214</name>
</gene>
<evidence type="ECO:0000313" key="4">
    <source>
        <dbReference type="Proteomes" id="UP000014227"/>
    </source>
</evidence>
<feature type="domain" description="GAF" evidence="2">
    <location>
        <begin position="209"/>
        <end position="353"/>
    </location>
</feature>
<sequence length="689" mass="77022">MSRAASQRAAIRRLHAMLAASLPKDTVYQAVVEEACRLTDAAGAALCFLAEDNTLLDYVAAAGEYADQITGLRVRVTDSLAERVLHEGRPVLFDPHQVVQVGDLFEEEGHPLPATFSPTSLFNARTAALVPVYYNNRIVGVLAALNRQENDTLLARPALDEEDIDILETLAGIVSLAQSVADTNYLAREHSRELNVFYDAIRSISSSLNLQEVVDKVLDIACRHMEHHAAALFLLNDEHTHLIIAAERNLSQEESERQLSVDNNLVAQVLHQARSFLIADVEEQPDFEDISDPPRALSALIVPIRNGEEVHGLMMLTSLQRHAYNPDDLRLLTALGLHAGIAIENAELYEEALRQATEASALYEFSQQINSTLEIEEILDYVADCVCNLLEVDRLIIRLYDKNKELLIPRLIRHPNPTPLENLRLRPGEGIAGWVFEWQTPQAVVDVAADPRNRLAPIHHLGIASVLCVPMHAQDQTVGVIEAMSSKRRLFTVAEMERLYTIANQSAAAILNATLYQEARAKSHEMRRYFKRVSHAVGTLLEQQDLPLRLADLCVEMLRADRCTIYRLSADRLSLLAASHFRTGVHPEEEMRLGQGLAGWVAKRGQSLIVPLLLEDDRAQNYAWLQRDHMASYLGVPVKVDKQVVGVVEVYSSEPDRFDKEEAKLLTVFLNRTTLAEKLWQGMTEVISS</sequence>
<dbReference type="InterPro" id="IPR003018">
    <property type="entry name" value="GAF"/>
</dbReference>
<dbReference type="PANTHER" id="PTHR43156:SF2">
    <property type="entry name" value="STAGE II SPORULATION PROTEIN E"/>
    <property type="match status" value="1"/>
</dbReference>
<dbReference type="Gene3D" id="3.30.450.40">
    <property type="match status" value="4"/>
</dbReference>
<dbReference type="STRING" id="454171.CP488_02883"/>
<dbReference type="RefSeq" id="WP_016482577.1">
    <property type="nucleotide sequence ID" value="NC_021487.1"/>
</dbReference>
<dbReference type="InterPro" id="IPR052016">
    <property type="entry name" value="Bact_Sigma-Reg"/>
</dbReference>
<dbReference type="OrthoDB" id="9765588at2"/>
<accession>S0EXK6</accession>
<evidence type="ECO:0000259" key="2">
    <source>
        <dbReference type="SMART" id="SM00065"/>
    </source>
</evidence>
<proteinExistence type="predicted"/>
<dbReference type="SUPFAM" id="SSF55781">
    <property type="entry name" value="GAF domain-like"/>
    <property type="match status" value="4"/>
</dbReference>
<keyword evidence="4" id="KW-1185">Reference proteome</keyword>
<dbReference type="HOGENOM" id="CLU_399396_0_0_0"/>
<feature type="domain" description="GAF" evidence="2">
    <location>
        <begin position="542"/>
        <end position="687"/>
    </location>
</feature>